<dbReference type="SMART" id="SM00331">
    <property type="entry name" value="PP2C_SIG"/>
    <property type="match status" value="1"/>
</dbReference>
<dbReference type="InterPro" id="IPR052016">
    <property type="entry name" value="Bact_Sigma-Reg"/>
</dbReference>
<evidence type="ECO:0000256" key="8">
    <source>
        <dbReference type="ARBA" id="ARBA00022840"/>
    </source>
</evidence>
<dbReference type="Gene3D" id="3.30.565.10">
    <property type="entry name" value="Histidine kinase-like ATPase, C-terminal domain"/>
    <property type="match status" value="1"/>
</dbReference>
<dbReference type="InterPro" id="IPR036457">
    <property type="entry name" value="PPM-type-like_dom_sf"/>
</dbReference>
<dbReference type="Gene3D" id="3.60.40.10">
    <property type="entry name" value="PPM-type phosphatase domain"/>
    <property type="match status" value="1"/>
</dbReference>
<evidence type="ECO:0000313" key="18">
    <source>
        <dbReference type="Proteomes" id="UP000266906"/>
    </source>
</evidence>
<evidence type="ECO:0000256" key="10">
    <source>
        <dbReference type="ARBA" id="ARBA00022912"/>
    </source>
</evidence>
<dbReference type="RefSeq" id="WP_123817995.1">
    <property type="nucleotide sequence ID" value="NZ_RKQG01000001.1"/>
</dbReference>
<dbReference type="SUPFAM" id="SSF81606">
    <property type="entry name" value="PP2C-like"/>
    <property type="match status" value="1"/>
</dbReference>
<evidence type="ECO:0000256" key="15">
    <source>
        <dbReference type="ARBA" id="ARBA00081350"/>
    </source>
</evidence>
<comment type="catalytic activity">
    <reaction evidence="12">
        <text>O-phospho-L-seryl-[protein] + H2O = L-seryl-[protein] + phosphate</text>
        <dbReference type="Rhea" id="RHEA:20629"/>
        <dbReference type="Rhea" id="RHEA-COMP:9863"/>
        <dbReference type="Rhea" id="RHEA-COMP:11604"/>
        <dbReference type="ChEBI" id="CHEBI:15377"/>
        <dbReference type="ChEBI" id="CHEBI:29999"/>
        <dbReference type="ChEBI" id="CHEBI:43474"/>
        <dbReference type="ChEBI" id="CHEBI:83421"/>
        <dbReference type="EC" id="3.1.3.16"/>
    </reaction>
</comment>
<dbReference type="InterPro" id="IPR001932">
    <property type="entry name" value="PPM-type_phosphatase-like_dom"/>
</dbReference>
<dbReference type="GO" id="GO:0016301">
    <property type="term" value="F:kinase activity"/>
    <property type="evidence" value="ECO:0007669"/>
    <property type="project" value="UniProtKB-KW"/>
</dbReference>
<dbReference type="GO" id="GO:0004197">
    <property type="term" value="F:cysteine-type endopeptidase activity"/>
    <property type="evidence" value="ECO:0007669"/>
    <property type="project" value="InterPro"/>
</dbReference>
<evidence type="ECO:0000256" key="13">
    <source>
        <dbReference type="ARBA" id="ARBA00056274"/>
    </source>
</evidence>
<dbReference type="GO" id="GO:0046872">
    <property type="term" value="F:metal ion binding"/>
    <property type="evidence" value="ECO:0007669"/>
    <property type="project" value="UniProtKB-KW"/>
</dbReference>
<dbReference type="AlphaFoldDB" id="A0A3N4RRY3"/>
<keyword evidence="2" id="KW-0597">Phosphoprotein</keyword>
<evidence type="ECO:0000256" key="11">
    <source>
        <dbReference type="ARBA" id="ARBA00023211"/>
    </source>
</evidence>
<protein>
    <recommendedName>
        <fullName evidence="1">protein-serine/threonine phosphatase</fullName>
        <ecNumber evidence="1">3.1.3.16</ecNumber>
    </recommendedName>
    <alternativeName>
        <fullName evidence="15">Protein-serine/threonine phosphatase</fullName>
    </alternativeName>
    <alternativeName>
        <fullName evidence="14">Serine/threonine-protein kinase</fullName>
    </alternativeName>
</protein>
<evidence type="ECO:0000256" key="5">
    <source>
        <dbReference type="ARBA" id="ARBA00022741"/>
    </source>
</evidence>
<dbReference type="GO" id="GO:0005524">
    <property type="term" value="F:ATP binding"/>
    <property type="evidence" value="ECO:0007669"/>
    <property type="project" value="UniProtKB-KW"/>
</dbReference>
<keyword evidence="6" id="KW-0418">Kinase</keyword>
<dbReference type="InterPro" id="IPR029030">
    <property type="entry name" value="Caspase-like_dom_sf"/>
</dbReference>
<evidence type="ECO:0000256" key="14">
    <source>
        <dbReference type="ARBA" id="ARBA00075117"/>
    </source>
</evidence>
<comment type="caution">
    <text evidence="17">The sequence shown here is derived from an EMBL/GenBank/DDBJ whole genome shotgun (WGS) entry which is preliminary data.</text>
</comment>
<keyword evidence="10" id="KW-0904">Protein phosphatase</keyword>
<dbReference type="InterPro" id="IPR036890">
    <property type="entry name" value="HATPase_C_sf"/>
</dbReference>
<dbReference type="GO" id="GO:0006508">
    <property type="term" value="P:proteolysis"/>
    <property type="evidence" value="ECO:0007669"/>
    <property type="project" value="InterPro"/>
</dbReference>
<dbReference type="Gene3D" id="3.40.50.1460">
    <property type="match status" value="1"/>
</dbReference>
<keyword evidence="8" id="KW-0067">ATP-binding</keyword>
<evidence type="ECO:0000259" key="16">
    <source>
        <dbReference type="SMART" id="SM00331"/>
    </source>
</evidence>
<dbReference type="CDD" id="cd16936">
    <property type="entry name" value="HATPase_RsbW-like"/>
    <property type="match status" value="1"/>
</dbReference>
<feature type="domain" description="PPM-type phosphatase" evidence="16">
    <location>
        <begin position="273"/>
        <end position="485"/>
    </location>
</feature>
<dbReference type="EC" id="3.1.3.16" evidence="1"/>
<dbReference type="SUPFAM" id="SSF52129">
    <property type="entry name" value="Caspase-like"/>
    <property type="match status" value="1"/>
</dbReference>
<keyword evidence="7" id="KW-0378">Hydrolase</keyword>
<comment type="function">
    <text evidence="13">Primarily acts as an independent SigF regulator that is sensitive to the osmosensory signal, mediating the cross talk of PknD with the SigF regulon. Possesses both phosphatase and kinase activities. The kinase domain functions as a classic anti-sigma factor-like kinase to phosphorylate the anti-anti-sigma factor domain at the canonical regulatory site, and the phosphatase domain antagonizes this activity.</text>
</comment>
<dbReference type="NCBIfam" id="NF047832">
    <property type="entry name" value="caspase_w_EACC1"/>
    <property type="match status" value="1"/>
</dbReference>
<dbReference type="InterPro" id="IPR018247">
    <property type="entry name" value="EF_Hand_1_Ca_BS"/>
</dbReference>
<evidence type="ECO:0000256" key="6">
    <source>
        <dbReference type="ARBA" id="ARBA00022777"/>
    </source>
</evidence>
<dbReference type="PROSITE" id="PS00018">
    <property type="entry name" value="EF_HAND_1"/>
    <property type="match status" value="1"/>
</dbReference>
<evidence type="ECO:0000256" key="3">
    <source>
        <dbReference type="ARBA" id="ARBA00022679"/>
    </source>
</evidence>
<evidence type="ECO:0000256" key="2">
    <source>
        <dbReference type="ARBA" id="ARBA00022553"/>
    </source>
</evidence>
<dbReference type="FunFam" id="3.60.40.10:FF:000005">
    <property type="entry name" value="Serine/threonine protein phosphatase"/>
    <property type="match status" value="1"/>
</dbReference>
<accession>A0A3N4RRY3</accession>
<dbReference type="Pfam" id="PF00656">
    <property type="entry name" value="Peptidase_C14"/>
    <property type="match status" value="1"/>
</dbReference>
<keyword evidence="3" id="KW-0808">Transferase</keyword>
<organism evidence="17 18">
    <name type="scientific">Kitasatospora cineracea</name>
    <dbReference type="NCBI Taxonomy" id="88074"/>
    <lineage>
        <taxon>Bacteria</taxon>
        <taxon>Bacillati</taxon>
        <taxon>Actinomycetota</taxon>
        <taxon>Actinomycetes</taxon>
        <taxon>Kitasatosporales</taxon>
        <taxon>Streptomycetaceae</taxon>
        <taxon>Kitasatospora</taxon>
    </lineage>
</organism>
<dbReference type="Proteomes" id="UP000266906">
    <property type="component" value="Unassembled WGS sequence"/>
</dbReference>
<evidence type="ECO:0000313" key="17">
    <source>
        <dbReference type="EMBL" id="RPE33849.1"/>
    </source>
</evidence>
<dbReference type="InterPro" id="IPR011600">
    <property type="entry name" value="Pept_C14_caspase"/>
</dbReference>
<dbReference type="GO" id="GO:0004722">
    <property type="term" value="F:protein serine/threonine phosphatase activity"/>
    <property type="evidence" value="ECO:0007669"/>
    <property type="project" value="UniProtKB-EC"/>
</dbReference>
<keyword evidence="4" id="KW-0479">Metal-binding</keyword>
<name>A0A3N4RRY3_9ACTN</name>
<evidence type="ECO:0000256" key="1">
    <source>
        <dbReference type="ARBA" id="ARBA00013081"/>
    </source>
</evidence>
<evidence type="ECO:0000256" key="4">
    <source>
        <dbReference type="ARBA" id="ARBA00022723"/>
    </source>
</evidence>
<keyword evidence="11" id="KW-0464">Manganese</keyword>
<proteinExistence type="predicted"/>
<evidence type="ECO:0000256" key="7">
    <source>
        <dbReference type="ARBA" id="ARBA00022801"/>
    </source>
</evidence>
<dbReference type="EMBL" id="RKQG01000001">
    <property type="protein sequence ID" value="RPE33849.1"/>
    <property type="molecule type" value="Genomic_DNA"/>
</dbReference>
<keyword evidence="9" id="KW-0460">Magnesium</keyword>
<keyword evidence="5" id="KW-0547">Nucleotide-binding</keyword>
<gene>
    <name evidence="17" type="ORF">EDD38_2152</name>
</gene>
<sequence length="618" mass="67102">MRKRGLILVNQHHDDERFAELPGASADAEHLSAVLGDPSIGQFEVDVLSNQTARTWQKEIQRFFSTAERDDILLLHLSCHGRKDTRNRLHFIARDSEFDMLEATSVSAEFLADRMEQSRSWRTILLLDCCYSGAFTKGMRSRGEPDVDLSEEFQGNGRIVITSSTSLQYSYESEALSRRRDQPSVFTSAIVEGLRTGDADIDQDGHVSVDDLYRFVSRRVTDQVPDQTPTLSVISVDGQIRLARSPKANPPRDADSATTKLQRLLVPPALPNVPGLRIAHRYLPASPEELAGGDWFDAAQLPGSRTALVIGDAMGLGIHRIAGTARFRAAALALVTLDLPPAQVLRHLDNLSHKLGDDSLLTGLIAVYDPINRTCEIASAGHVPPVLVHPDGRAELIDLPSGAPIGVGGVPFTSVQIDVADGSMIALFTDGLVERPEASLETSLRALGDQLIDPKQSPESVCDTVLDRFVSVDRKDDIALLVAALDGLPGAAVATWSLSVDTSEVHRARSLVRDQLVGWGLTKVAETAELLVGELIANAVHAAEHGPIQLQLIRTDRLLVEVSDDNHNLPSPDLRVDRKSGLGLVARLCDRWGTARKAVGKVVWFELQIPSASGAETG</sequence>
<dbReference type="Pfam" id="PF07228">
    <property type="entry name" value="SpoIIE"/>
    <property type="match status" value="1"/>
</dbReference>
<keyword evidence="18" id="KW-1185">Reference proteome</keyword>
<evidence type="ECO:0000256" key="12">
    <source>
        <dbReference type="ARBA" id="ARBA00047761"/>
    </source>
</evidence>
<dbReference type="PANTHER" id="PTHR43156">
    <property type="entry name" value="STAGE II SPORULATION PROTEIN E-RELATED"/>
    <property type="match status" value="1"/>
</dbReference>
<evidence type="ECO:0000256" key="9">
    <source>
        <dbReference type="ARBA" id="ARBA00022842"/>
    </source>
</evidence>
<dbReference type="PANTHER" id="PTHR43156:SF2">
    <property type="entry name" value="STAGE II SPORULATION PROTEIN E"/>
    <property type="match status" value="1"/>
</dbReference>
<reference evidence="17 18" key="1">
    <citation type="submission" date="2018-11" db="EMBL/GenBank/DDBJ databases">
        <title>Sequencing the genomes of 1000 actinobacteria strains.</title>
        <authorList>
            <person name="Klenk H.-P."/>
        </authorList>
    </citation>
    <scope>NUCLEOTIDE SEQUENCE [LARGE SCALE GENOMIC DNA]</scope>
    <source>
        <strain evidence="17 18">DSM 44781</strain>
    </source>
</reference>